<gene>
    <name evidence="3" type="ORF">FHX37_0347</name>
</gene>
<sequence>MGDFSGTVAWPSERRPPPASRSRLAAPPPGTPYHRLARTRRFRWWVPPLAVVCLLALVLLTQLVLGIAGGIIAIFNGHIPTEESLLGSPLANLAYMLFTLATVIPLVLFTVRFVQWRPVGTLFSVDGRVRWRWFAVCALAALPAVGTYLGLLYAAHAATAQSSQFLGTFVGSGAFLPALATIVVLVPFQASAEEIGLRGFLMQALGSYGAPPGERYGHGTWARFLRTPVLGIAVSGTVFTLLHDYVGWGLVSVGILGLALAWLTWYTGGLEAAIGLHVLHNLAAFTLSAYEGTLDTVATGGGSLLDAVGTAAEVVLYGAVVVWLARRAGIRRTVPAAEEE</sequence>
<feature type="transmembrane region" description="Helical" evidence="1">
    <location>
        <begin position="93"/>
        <end position="113"/>
    </location>
</feature>
<dbReference type="GO" id="GO:0006508">
    <property type="term" value="P:proteolysis"/>
    <property type="evidence" value="ECO:0007669"/>
    <property type="project" value="UniProtKB-KW"/>
</dbReference>
<dbReference type="EMBL" id="VFQC01000001">
    <property type="protein sequence ID" value="TQN30468.1"/>
    <property type="molecule type" value="Genomic_DNA"/>
</dbReference>
<feature type="transmembrane region" description="Helical" evidence="1">
    <location>
        <begin position="44"/>
        <end position="73"/>
    </location>
</feature>
<proteinExistence type="predicted"/>
<keyword evidence="1" id="KW-1133">Transmembrane helix</keyword>
<protein>
    <submittedName>
        <fullName evidence="3">Membrane protease YdiL (CAAX protease family)</fullName>
    </submittedName>
</protein>
<keyword evidence="1" id="KW-0812">Transmembrane</keyword>
<accession>A0A543NF39</accession>
<evidence type="ECO:0000313" key="4">
    <source>
        <dbReference type="Proteomes" id="UP000317422"/>
    </source>
</evidence>
<dbReference type="RefSeq" id="WP_246062025.1">
    <property type="nucleotide sequence ID" value="NZ_VFQC01000001.1"/>
</dbReference>
<evidence type="ECO:0000259" key="2">
    <source>
        <dbReference type="Pfam" id="PF02517"/>
    </source>
</evidence>
<feature type="transmembrane region" description="Helical" evidence="1">
    <location>
        <begin position="133"/>
        <end position="153"/>
    </location>
</feature>
<feature type="transmembrane region" description="Helical" evidence="1">
    <location>
        <begin position="302"/>
        <end position="325"/>
    </location>
</feature>
<reference evidence="3 4" key="1">
    <citation type="submission" date="2019-06" db="EMBL/GenBank/DDBJ databases">
        <title>Sequencing the genomes of 1000 actinobacteria strains.</title>
        <authorList>
            <person name="Klenk H.-P."/>
        </authorList>
    </citation>
    <scope>NUCLEOTIDE SEQUENCE [LARGE SCALE GENOMIC DNA]</scope>
    <source>
        <strain evidence="3 4">DSM 45015</strain>
    </source>
</reference>
<keyword evidence="4" id="KW-1185">Reference proteome</keyword>
<dbReference type="AlphaFoldDB" id="A0A543NF39"/>
<keyword evidence="3" id="KW-0378">Hydrolase</keyword>
<feature type="domain" description="CAAX prenyl protease 2/Lysostaphin resistance protein A-like" evidence="2">
    <location>
        <begin position="178"/>
        <end position="282"/>
    </location>
</feature>
<keyword evidence="1" id="KW-0472">Membrane</keyword>
<evidence type="ECO:0000256" key="1">
    <source>
        <dbReference type="SAM" id="Phobius"/>
    </source>
</evidence>
<dbReference type="GO" id="GO:0080120">
    <property type="term" value="P:CAAX-box protein maturation"/>
    <property type="evidence" value="ECO:0007669"/>
    <property type="project" value="UniProtKB-ARBA"/>
</dbReference>
<feature type="transmembrane region" description="Helical" evidence="1">
    <location>
        <begin position="248"/>
        <end position="265"/>
    </location>
</feature>
<keyword evidence="3" id="KW-0645">Protease</keyword>
<dbReference type="GO" id="GO:0004175">
    <property type="term" value="F:endopeptidase activity"/>
    <property type="evidence" value="ECO:0007669"/>
    <property type="project" value="UniProtKB-ARBA"/>
</dbReference>
<evidence type="ECO:0000313" key="3">
    <source>
        <dbReference type="EMBL" id="TQN30468.1"/>
    </source>
</evidence>
<comment type="caution">
    <text evidence="3">The sequence shown here is derived from an EMBL/GenBank/DDBJ whole genome shotgun (WGS) entry which is preliminary data.</text>
</comment>
<dbReference type="Proteomes" id="UP000317422">
    <property type="component" value="Unassembled WGS sequence"/>
</dbReference>
<dbReference type="Pfam" id="PF02517">
    <property type="entry name" value="Rce1-like"/>
    <property type="match status" value="1"/>
</dbReference>
<organism evidence="3 4">
    <name type="scientific">Haloactinospora alba</name>
    <dbReference type="NCBI Taxonomy" id="405555"/>
    <lineage>
        <taxon>Bacteria</taxon>
        <taxon>Bacillati</taxon>
        <taxon>Actinomycetota</taxon>
        <taxon>Actinomycetes</taxon>
        <taxon>Streptosporangiales</taxon>
        <taxon>Nocardiopsidaceae</taxon>
        <taxon>Haloactinospora</taxon>
    </lineage>
</organism>
<feature type="transmembrane region" description="Helical" evidence="1">
    <location>
        <begin position="165"/>
        <end position="188"/>
    </location>
</feature>
<dbReference type="InterPro" id="IPR003675">
    <property type="entry name" value="Rce1/LyrA-like_dom"/>
</dbReference>
<name>A0A543NF39_9ACTN</name>